<name>A0A5A7N9J6_9PROT</name>
<keyword evidence="10 16" id="KW-0812">Transmembrane</keyword>
<dbReference type="UniPathway" id="UPA00223"/>
<evidence type="ECO:0000256" key="16">
    <source>
        <dbReference type="SAM" id="Phobius"/>
    </source>
</evidence>
<dbReference type="GO" id="GO:0006099">
    <property type="term" value="P:tricarboxylic acid cycle"/>
    <property type="evidence" value="ECO:0007669"/>
    <property type="project" value="UniProtKB-UniPathway"/>
</dbReference>
<keyword evidence="11" id="KW-0479">Metal-binding</keyword>
<evidence type="ECO:0000256" key="11">
    <source>
        <dbReference type="ARBA" id="ARBA00022723"/>
    </source>
</evidence>
<keyword evidence="8" id="KW-0816">Tricarboxylic acid cycle</keyword>
<evidence type="ECO:0000256" key="1">
    <source>
        <dbReference type="ARBA" id="ARBA00001971"/>
    </source>
</evidence>
<evidence type="ECO:0000256" key="13">
    <source>
        <dbReference type="ARBA" id="ARBA00022989"/>
    </source>
</evidence>
<dbReference type="AlphaFoldDB" id="A0A5A7N9J6"/>
<protein>
    <recommendedName>
        <fullName evidence="6">Succinate dehydrogenase hydrophobic membrane anchor subunit</fullName>
    </recommendedName>
</protein>
<dbReference type="EMBL" id="BKCN01000010">
    <property type="protein sequence ID" value="GER04454.1"/>
    <property type="molecule type" value="Genomic_DNA"/>
</dbReference>
<gene>
    <name evidence="17" type="ORF">JCM17846_21360</name>
</gene>
<evidence type="ECO:0000256" key="10">
    <source>
        <dbReference type="ARBA" id="ARBA00022692"/>
    </source>
</evidence>
<evidence type="ECO:0000256" key="2">
    <source>
        <dbReference type="ARBA" id="ARBA00004050"/>
    </source>
</evidence>
<keyword evidence="7" id="KW-0813">Transport</keyword>
<dbReference type="Pfam" id="PF01127">
    <property type="entry name" value="Sdh_cyt"/>
    <property type="match status" value="1"/>
</dbReference>
<dbReference type="SUPFAM" id="SSF81343">
    <property type="entry name" value="Fumarate reductase respiratory complex transmembrane subunits"/>
    <property type="match status" value="1"/>
</dbReference>
<evidence type="ECO:0000256" key="6">
    <source>
        <dbReference type="ARBA" id="ARBA00019425"/>
    </source>
</evidence>
<dbReference type="RefSeq" id="WP_042085744.1">
    <property type="nucleotide sequence ID" value="NZ_BKCN01000010.1"/>
</dbReference>
<accession>A0A5A7N9J6</accession>
<evidence type="ECO:0000313" key="18">
    <source>
        <dbReference type="Proteomes" id="UP000324996"/>
    </source>
</evidence>
<evidence type="ECO:0000256" key="5">
    <source>
        <dbReference type="ARBA" id="ARBA00011558"/>
    </source>
</evidence>
<feature type="transmembrane region" description="Helical" evidence="16">
    <location>
        <begin position="63"/>
        <end position="80"/>
    </location>
</feature>
<keyword evidence="12" id="KW-0249">Electron transport</keyword>
<keyword evidence="13 16" id="KW-1133">Transmembrane helix</keyword>
<evidence type="ECO:0000256" key="3">
    <source>
        <dbReference type="ARBA" id="ARBA00004141"/>
    </source>
</evidence>
<keyword evidence="14" id="KW-0408">Iron</keyword>
<dbReference type="GO" id="GO:0046872">
    <property type="term" value="F:metal ion binding"/>
    <property type="evidence" value="ECO:0007669"/>
    <property type="project" value="UniProtKB-KW"/>
</dbReference>
<evidence type="ECO:0000256" key="8">
    <source>
        <dbReference type="ARBA" id="ARBA00022532"/>
    </source>
</evidence>
<comment type="caution">
    <text evidence="17">The sequence shown here is derived from an EMBL/GenBank/DDBJ whole genome shotgun (WGS) entry which is preliminary data.</text>
</comment>
<evidence type="ECO:0000256" key="7">
    <source>
        <dbReference type="ARBA" id="ARBA00022448"/>
    </source>
</evidence>
<comment type="pathway">
    <text evidence="4">Carbohydrate metabolism; tricarboxylic acid cycle.</text>
</comment>
<dbReference type="InterPro" id="IPR000701">
    <property type="entry name" value="SuccDH_FuR_B_TM-su"/>
</dbReference>
<reference evidence="17 18" key="1">
    <citation type="submission" date="2019-09" db="EMBL/GenBank/DDBJ databases">
        <title>NBRP : Genome information of microbial organism related human and environment.</title>
        <authorList>
            <person name="Hattori M."/>
            <person name="Oshima K."/>
            <person name="Inaba H."/>
            <person name="Suda W."/>
            <person name="Sakamoto M."/>
            <person name="Iino T."/>
            <person name="Kitahara M."/>
            <person name="Oshida Y."/>
            <person name="Iida T."/>
            <person name="Kudo T."/>
            <person name="Itoh T."/>
            <person name="Ohkuma M."/>
        </authorList>
    </citation>
    <scope>NUCLEOTIDE SEQUENCE [LARGE SCALE GENOMIC DNA]</scope>
    <source>
        <strain evidence="17 18">Q-1</strain>
    </source>
</reference>
<evidence type="ECO:0000256" key="14">
    <source>
        <dbReference type="ARBA" id="ARBA00023004"/>
    </source>
</evidence>
<evidence type="ECO:0000256" key="15">
    <source>
        <dbReference type="ARBA" id="ARBA00023136"/>
    </source>
</evidence>
<evidence type="ECO:0000313" key="17">
    <source>
        <dbReference type="EMBL" id="GER04454.1"/>
    </source>
</evidence>
<comment type="cofactor">
    <cofactor evidence="1">
        <name>heme</name>
        <dbReference type="ChEBI" id="CHEBI:30413"/>
    </cofactor>
</comment>
<feature type="transmembrane region" description="Helical" evidence="16">
    <location>
        <begin position="100"/>
        <end position="121"/>
    </location>
</feature>
<keyword evidence="9" id="KW-0349">Heme</keyword>
<sequence length="127" mass="14049">MTKFRTPISKVRGLGSARSGAHHWWHQRITAVVNLFLVLWFAASVMTLAGADYATIIWWVRDPIVSVLLVLLIGSLFYHFRLGVQIVIEDYVHDEGTKKISLLALTFATLALALAGILSVLKISFGG</sequence>
<dbReference type="InterPro" id="IPR034804">
    <property type="entry name" value="SQR/QFR_C/D"/>
</dbReference>
<dbReference type="Proteomes" id="UP000324996">
    <property type="component" value="Unassembled WGS sequence"/>
</dbReference>
<organism evidence="17 18">
    <name type="scientific">Iodidimonas nitroreducens</name>
    <dbReference type="NCBI Taxonomy" id="1236968"/>
    <lineage>
        <taxon>Bacteria</taxon>
        <taxon>Pseudomonadati</taxon>
        <taxon>Pseudomonadota</taxon>
        <taxon>Alphaproteobacteria</taxon>
        <taxon>Iodidimonadales</taxon>
        <taxon>Iodidimonadaceae</taxon>
        <taxon>Iodidimonas</taxon>
    </lineage>
</organism>
<dbReference type="GO" id="GO:0020037">
    <property type="term" value="F:heme binding"/>
    <property type="evidence" value="ECO:0007669"/>
    <property type="project" value="InterPro"/>
</dbReference>
<evidence type="ECO:0000256" key="4">
    <source>
        <dbReference type="ARBA" id="ARBA00005163"/>
    </source>
</evidence>
<keyword evidence="18" id="KW-1185">Reference proteome</keyword>
<evidence type="ECO:0000256" key="12">
    <source>
        <dbReference type="ARBA" id="ARBA00022982"/>
    </source>
</evidence>
<proteinExistence type="predicted"/>
<dbReference type="Gene3D" id="1.20.1300.10">
    <property type="entry name" value="Fumarate reductase/succinate dehydrogenase, transmembrane subunit"/>
    <property type="match status" value="1"/>
</dbReference>
<comment type="subunit">
    <text evidence="5">Part of an enzyme complex containing four subunits: a flavoprotein, an iron-sulfur protein, plus two membrane-anchoring proteins, SdhC and SdhD.</text>
</comment>
<keyword evidence="15 16" id="KW-0472">Membrane</keyword>
<comment type="subcellular location">
    <subcellularLocation>
        <location evidence="3">Membrane</location>
        <topology evidence="3">Multi-pass membrane protein</topology>
    </subcellularLocation>
</comment>
<dbReference type="GO" id="GO:0016020">
    <property type="term" value="C:membrane"/>
    <property type="evidence" value="ECO:0007669"/>
    <property type="project" value="UniProtKB-SubCell"/>
</dbReference>
<evidence type="ECO:0000256" key="9">
    <source>
        <dbReference type="ARBA" id="ARBA00022617"/>
    </source>
</evidence>
<dbReference type="CDD" id="cd03495">
    <property type="entry name" value="SQR_TypeC_SdhD_like"/>
    <property type="match status" value="1"/>
</dbReference>
<comment type="function">
    <text evidence="2">Membrane-anchoring subunit of succinate dehydrogenase (SDH).</text>
</comment>
<dbReference type="InterPro" id="IPR014312">
    <property type="entry name" value="Succ_DH_anchor"/>
</dbReference>
<dbReference type="NCBIfam" id="TIGR02968">
    <property type="entry name" value="succ_dehyd_anc"/>
    <property type="match status" value="1"/>
</dbReference>
<feature type="transmembrane region" description="Helical" evidence="16">
    <location>
        <begin position="29"/>
        <end position="51"/>
    </location>
</feature>